<evidence type="ECO:0000313" key="2">
    <source>
        <dbReference type="RefSeq" id="XP_075097872.1"/>
    </source>
</evidence>
<accession>A0AC58TKW6</accession>
<dbReference type="Proteomes" id="UP000790787">
    <property type="component" value="Chromosome 21"/>
</dbReference>
<protein>
    <submittedName>
        <fullName evidence="2">Secreted RxLR effector protein 161-like</fullName>
    </submittedName>
</protein>
<reference evidence="2" key="2">
    <citation type="submission" date="2025-08" db="UniProtKB">
        <authorList>
            <consortium name="RefSeq"/>
        </authorList>
    </citation>
    <scope>IDENTIFICATION</scope>
    <source>
        <tissue evidence="2">Leaf</tissue>
    </source>
</reference>
<sequence length="159" mass="17836">MDNAKIIDTPVATTIRLDVDESGTLVDEKKYRGMIGSLLYLTAGRPDIMYSVGMCTRFQSSPKESHLKAVKRILRYLKGTQDLVLWYPIGDSYELIGYADADYTGYLVDMKSTSGMARFHGSCLISWASKKQNFVALSTNEAEYVAVASLSRLKTHYRL</sequence>
<dbReference type="RefSeq" id="XP_075097872.1">
    <property type="nucleotide sequence ID" value="XM_075241771.1"/>
</dbReference>
<organism evidence="1 2">
    <name type="scientific">Nicotiana tabacum</name>
    <name type="common">Common tobacco</name>
    <dbReference type="NCBI Taxonomy" id="4097"/>
    <lineage>
        <taxon>Eukaryota</taxon>
        <taxon>Viridiplantae</taxon>
        <taxon>Streptophyta</taxon>
        <taxon>Embryophyta</taxon>
        <taxon>Tracheophyta</taxon>
        <taxon>Spermatophyta</taxon>
        <taxon>Magnoliopsida</taxon>
        <taxon>eudicotyledons</taxon>
        <taxon>Gunneridae</taxon>
        <taxon>Pentapetalae</taxon>
        <taxon>asterids</taxon>
        <taxon>lamiids</taxon>
        <taxon>Solanales</taxon>
        <taxon>Solanaceae</taxon>
        <taxon>Nicotianoideae</taxon>
        <taxon>Nicotianeae</taxon>
        <taxon>Nicotiana</taxon>
    </lineage>
</organism>
<name>A0AC58TKW6_TOBAC</name>
<keyword evidence="1" id="KW-1185">Reference proteome</keyword>
<evidence type="ECO:0000313" key="1">
    <source>
        <dbReference type="Proteomes" id="UP000790787"/>
    </source>
</evidence>
<reference evidence="1" key="1">
    <citation type="journal article" date="2014" name="Nat. Commun.">
        <title>The tobacco genome sequence and its comparison with those of tomato and potato.</title>
        <authorList>
            <person name="Sierro N."/>
            <person name="Battey J.N."/>
            <person name="Ouadi S."/>
            <person name="Bakaher N."/>
            <person name="Bovet L."/>
            <person name="Willig A."/>
            <person name="Goepfert S."/>
            <person name="Peitsch M.C."/>
            <person name="Ivanov N.V."/>
        </authorList>
    </citation>
    <scope>NUCLEOTIDE SEQUENCE [LARGE SCALE GENOMIC DNA]</scope>
</reference>
<proteinExistence type="predicted"/>
<gene>
    <name evidence="2" type="primary">LOC142175191</name>
</gene>